<dbReference type="KEGG" id="lpan:LPMP_020030"/>
<dbReference type="Proteomes" id="UP000063063">
    <property type="component" value="Chromosome 2"/>
</dbReference>
<reference evidence="2 3" key="1">
    <citation type="journal article" date="2015" name="Sci. Rep.">
        <title>The genome of Leishmania panamensis: insights into genomics of the L. (Viannia) subgenus.</title>
        <authorList>
            <person name="Llanes A."/>
            <person name="Restrepo C.M."/>
            <person name="Vecchio G.D."/>
            <person name="Anguizola F.J."/>
            <person name="Lleonart R."/>
        </authorList>
    </citation>
    <scope>NUCLEOTIDE SEQUENCE [LARGE SCALE GENOMIC DNA]</scope>
    <source>
        <strain evidence="2 3">MHOM/PA/94/PSC-1</strain>
    </source>
</reference>
<accession>A0A088RH57</accession>
<evidence type="ECO:0000256" key="1">
    <source>
        <dbReference type="SAM" id="MobiDB-lite"/>
    </source>
</evidence>
<protein>
    <submittedName>
        <fullName evidence="2">Uncharacterized protein</fullName>
    </submittedName>
</protein>
<dbReference type="RefSeq" id="XP_010698148.1">
    <property type="nucleotide sequence ID" value="XM_010699846.1"/>
</dbReference>
<evidence type="ECO:0000313" key="3">
    <source>
        <dbReference type="Proteomes" id="UP000063063"/>
    </source>
</evidence>
<feature type="region of interest" description="Disordered" evidence="1">
    <location>
        <begin position="363"/>
        <end position="397"/>
    </location>
</feature>
<dbReference type="VEuPathDB" id="TriTrypDB:LPAL13_020005300"/>
<dbReference type="eggNOG" id="ENOG502S0IN">
    <property type="taxonomic scope" value="Eukaryota"/>
</dbReference>
<dbReference type="OrthoDB" id="272807at2759"/>
<dbReference type="EMBL" id="CP009371">
    <property type="protein sequence ID" value="AIN95183.1"/>
    <property type="molecule type" value="Genomic_DNA"/>
</dbReference>
<gene>
    <name evidence="2" type="ORF">LPMP_020030</name>
</gene>
<dbReference type="PANTHER" id="PTHR37332">
    <property type="entry name" value="EXPRESSED PROTEIN"/>
    <property type="match status" value="1"/>
</dbReference>
<dbReference type="AlphaFoldDB" id="A0A088RH57"/>
<sequence length="397" mass="43357">MLKKVLKIKGVEGRTALVEFAVNKRVKYLEYLKELHSEEGSLWMNTVHLDLYEIGKYFNVADACLPADRGGVSKAGLIRLPAEKPVAVAASTTGARPSLSSNASADPNVAEADFITVSIANAPAAIQQRSSSAEDWARYYLPCYVALAISLSEILLVPIGGEEFVECFYGLLLELEVAYASGAASKALAQRNLRQFRQHVSRGLKSLLQTSTDAEARDGVPTLPVTTTSSDLDAQVKYIFLNQRHLEYTAASPSYDAVIPALCSVLMFAYRKLCDYELMREEECVRRILSIDKRLERLFFAHVSHEVDKIANHKLLREAYLLSTGALFADLLAESAHRGASSDAAIGGGADFVTDLLMQHQEHRGSSSLKAAGKKGFDSSSDEEDDGTVWFGPGVDQ</sequence>
<proteinExistence type="predicted"/>
<name>A0A088RH57_LEIPA</name>
<dbReference type="VEuPathDB" id="TriTrypDB:LPMP_020030"/>
<dbReference type="GeneID" id="22571813"/>
<organism evidence="2 3">
    <name type="scientific">Leishmania panamensis</name>
    <dbReference type="NCBI Taxonomy" id="5679"/>
    <lineage>
        <taxon>Eukaryota</taxon>
        <taxon>Discoba</taxon>
        <taxon>Euglenozoa</taxon>
        <taxon>Kinetoplastea</taxon>
        <taxon>Metakinetoplastina</taxon>
        <taxon>Trypanosomatida</taxon>
        <taxon>Trypanosomatidae</taxon>
        <taxon>Leishmaniinae</taxon>
        <taxon>Leishmania</taxon>
        <taxon>Leishmania guyanensis species complex</taxon>
    </lineage>
</organism>
<evidence type="ECO:0000313" key="2">
    <source>
        <dbReference type="EMBL" id="AIN95183.1"/>
    </source>
</evidence>
<dbReference type="PANTHER" id="PTHR37332:SF1">
    <property type="entry name" value="ELMO DOMAIN-CONTAINING PROTEIN"/>
    <property type="match status" value="1"/>
</dbReference>
<keyword evidence="3" id="KW-1185">Reference proteome</keyword>